<dbReference type="SUPFAM" id="SSF103025">
    <property type="entry name" value="Folate-binding domain"/>
    <property type="match status" value="1"/>
</dbReference>
<dbReference type="PANTHER" id="PTHR22602:SF0">
    <property type="entry name" value="TRANSFERASE CAF17, MITOCHONDRIAL-RELATED"/>
    <property type="match status" value="1"/>
</dbReference>
<feature type="binding site" evidence="2">
    <location>
        <position position="172"/>
    </location>
    <ligand>
        <name>substrate</name>
    </ligand>
</feature>
<keyword evidence="1" id="KW-0809">Transit peptide</keyword>
<keyword evidence="5" id="KW-1185">Reference proteome</keyword>
<dbReference type="Gene3D" id="3.30.1360.120">
    <property type="entry name" value="Probable tRNA modification gtpase trme, domain 1"/>
    <property type="match status" value="1"/>
</dbReference>
<protein>
    <submittedName>
        <fullName evidence="4">Glycine cleavage T C-terminal barrel domain-containing protein</fullName>
    </submittedName>
</protein>
<dbReference type="InterPro" id="IPR029043">
    <property type="entry name" value="GcvT/YgfZ_C"/>
</dbReference>
<evidence type="ECO:0000256" key="2">
    <source>
        <dbReference type="PIRSR" id="PIRSR006487-1"/>
    </source>
</evidence>
<comment type="caution">
    <text evidence="4">The sequence shown here is derived from an EMBL/GenBank/DDBJ whole genome shotgun (WGS) entry which is preliminary data.</text>
</comment>
<sequence>MLEIGRDHFGSPTIEQRELLAGRAIVPLNDRAVISLTGPDRLTWLDSVTSQQLIGLRPGDSAETLLLDPNGRIEHAMRVVEDGVSLWLLVDSEQAAPLEQWLGRMKFMAQVEIADRTAEFATVAAFADGLIEPAAPNDVPLVWNDPWREIVSGGWQYASAQEHPGLHWTYREVLVERDALSSIPAERLAGTLALEALRIAAWRPRLATEGDERSIPHELDWLRSAVHLAKGCYRGQETVAKVHNLGRPPRRLVLLHLDGSDSVLPVHGDEVELDDKVVGAVTSAAMHHELGPIALALVRRNVPTDAALAVRSEGIAVAAAQGVIVPPTAGATAGVPRLPRLGGVQR</sequence>
<accession>A0AAW6T9J8</accession>
<evidence type="ECO:0000313" key="4">
    <source>
        <dbReference type="EMBL" id="MDI2098740.1"/>
    </source>
</evidence>
<dbReference type="PIRSF" id="PIRSF006487">
    <property type="entry name" value="GcvT"/>
    <property type="match status" value="1"/>
</dbReference>
<proteinExistence type="predicted"/>
<dbReference type="Pfam" id="PF08669">
    <property type="entry name" value="GCV_T_C"/>
    <property type="match status" value="1"/>
</dbReference>
<dbReference type="InterPro" id="IPR027266">
    <property type="entry name" value="TrmE/GcvT-like"/>
</dbReference>
<dbReference type="InterPro" id="IPR013977">
    <property type="entry name" value="GcvT_C"/>
</dbReference>
<dbReference type="Proteomes" id="UP001321506">
    <property type="component" value="Unassembled WGS sequence"/>
</dbReference>
<evidence type="ECO:0000256" key="1">
    <source>
        <dbReference type="ARBA" id="ARBA00022946"/>
    </source>
</evidence>
<dbReference type="GO" id="GO:0016226">
    <property type="term" value="P:iron-sulfur cluster assembly"/>
    <property type="evidence" value="ECO:0007669"/>
    <property type="project" value="TreeGrafter"/>
</dbReference>
<evidence type="ECO:0000313" key="5">
    <source>
        <dbReference type="Proteomes" id="UP001321506"/>
    </source>
</evidence>
<gene>
    <name evidence="4" type="ORF">QF206_07145</name>
</gene>
<dbReference type="EMBL" id="JASATX010000002">
    <property type="protein sequence ID" value="MDI2098740.1"/>
    <property type="molecule type" value="Genomic_DNA"/>
</dbReference>
<dbReference type="RefSeq" id="WP_281488518.1">
    <property type="nucleotide sequence ID" value="NZ_JASATX010000002.1"/>
</dbReference>
<dbReference type="InterPro" id="IPR045179">
    <property type="entry name" value="YgfZ/GcvT"/>
</dbReference>
<dbReference type="PANTHER" id="PTHR22602">
    <property type="entry name" value="TRANSFERASE CAF17, MITOCHONDRIAL-RELATED"/>
    <property type="match status" value="1"/>
</dbReference>
<dbReference type="NCBIfam" id="TIGR03317">
    <property type="entry name" value="ygfZ_signature"/>
    <property type="match status" value="1"/>
</dbReference>
<dbReference type="AlphaFoldDB" id="A0AAW6T9J8"/>
<name>A0AAW6T9J8_9MICO</name>
<reference evidence="4 5" key="1">
    <citation type="submission" date="2023-04" db="EMBL/GenBank/DDBJ databases">
        <title>Klugiella caeni sp. nov. isolated from the sludge of biochemical tank.</title>
        <authorList>
            <person name="Geng K."/>
        </authorList>
    </citation>
    <scope>NUCLEOTIDE SEQUENCE [LARGE SCALE GENOMIC DNA]</scope>
    <source>
        <strain evidence="4 5">YN-L-19</strain>
    </source>
</reference>
<feature type="domain" description="Aminomethyltransferase C-terminal" evidence="3">
    <location>
        <begin position="250"/>
        <end position="318"/>
    </location>
</feature>
<evidence type="ECO:0000259" key="3">
    <source>
        <dbReference type="Pfam" id="PF08669"/>
    </source>
</evidence>
<dbReference type="InterPro" id="IPR017703">
    <property type="entry name" value="YgfZ/GCV_T_CS"/>
</dbReference>
<dbReference type="SUPFAM" id="SSF101790">
    <property type="entry name" value="Aminomethyltransferase beta-barrel domain"/>
    <property type="match status" value="1"/>
</dbReference>
<organism evidence="4 5">
    <name type="scientific">Ruicaihuangia caeni</name>
    <dbReference type="NCBI Taxonomy" id="3042517"/>
    <lineage>
        <taxon>Bacteria</taxon>
        <taxon>Bacillati</taxon>
        <taxon>Actinomycetota</taxon>
        <taxon>Actinomycetes</taxon>
        <taxon>Micrococcales</taxon>
        <taxon>Microbacteriaceae</taxon>
        <taxon>Ruicaihuangia</taxon>
    </lineage>
</organism>